<dbReference type="AlphaFoldDB" id="A0A014MXP4"/>
<dbReference type="Proteomes" id="UP000030151">
    <property type="component" value="Unassembled WGS sequence"/>
</dbReference>
<organism evidence="1 2">
    <name type="scientific">Metarhizium robertsii</name>
    <dbReference type="NCBI Taxonomy" id="568076"/>
    <lineage>
        <taxon>Eukaryota</taxon>
        <taxon>Fungi</taxon>
        <taxon>Dikarya</taxon>
        <taxon>Ascomycota</taxon>
        <taxon>Pezizomycotina</taxon>
        <taxon>Sordariomycetes</taxon>
        <taxon>Hypocreomycetidae</taxon>
        <taxon>Hypocreales</taxon>
        <taxon>Clavicipitaceae</taxon>
        <taxon>Metarhizium</taxon>
    </lineage>
</organism>
<evidence type="ECO:0000313" key="1">
    <source>
        <dbReference type="EMBL" id="EXU96237.1"/>
    </source>
</evidence>
<protein>
    <submittedName>
        <fullName evidence="1">Uncharacterized protein</fullName>
    </submittedName>
</protein>
<proteinExistence type="predicted"/>
<comment type="caution">
    <text evidence="1">The sequence shown here is derived from an EMBL/GenBank/DDBJ whole genome shotgun (WGS) entry which is preliminary data.</text>
</comment>
<evidence type="ECO:0000313" key="2">
    <source>
        <dbReference type="Proteomes" id="UP000030151"/>
    </source>
</evidence>
<dbReference type="EMBL" id="JELW01000053">
    <property type="protein sequence ID" value="EXU96237.1"/>
    <property type="molecule type" value="Genomic_DNA"/>
</dbReference>
<dbReference type="eggNOG" id="ENOG502SQ25">
    <property type="taxonomic scope" value="Eukaryota"/>
</dbReference>
<name>A0A014MXP4_9HYPO</name>
<gene>
    <name evidence="1" type="ORF">X797_010737</name>
</gene>
<reference evidence="1 2" key="1">
    <citation type="submission" date="2014-02" db="EMBL/GenBank/DDBJ databases">
        <title>The genome sequence of the entomopathogenic fungus Metarhizium robertsii ARSEF 2575.</title>
        <authorList>
            <person name="Giuliano Garisto Donzelli B."/>
            <person name="Roe B.A."/>
            <person name="Macmil S.L."/>
            <person name="Krasnoff S.B."/>
            <person name="Gibson D.M."/>
        </authorList>
    </citation>
    <scope>NUCLEOTIDE SEQUENCE [LARGE SCALE GENOMIC DNA]</scope>
    <source>
        <strain evidence="1 2">ARSEF 2575</strain>
    </source>
</reference>
<accession>A0A014MXP4</accession>
<sequence length="214" mass="25194">MFPGQSPLKLRASYNRLRRCSCRRKLLFRLLWPSPWHFQVPVQLSLTELQNTGDQMPSSRRPDMLQLYYIPLFRVRDTPLRSLYRLYEDLCSKNIIMMSYECDYYFYHAEARWQLSRIPDPMDPDPTRYALLASFAEALVSAFNWRLELGLQRDGTQIEGQDLIKVPLETAPQWASKVRPLAEKLDLRPHDEDSSDPIFLKRNILASTGYLFCV</sequence>
<dbReference type="HOGENOM" id="CLU_082473_2_0_1"/>
<dbReference type="OrthoDB" id="5422293at2759"/>